<evidence type="ECO:0000313" key="7">
    <source>
        <dbReference type="EMBL" id="TCO11830.1"/>
    </source>
</evidence>
<gene>
    <name evidence="7" type="ORF">EV666_111105</name>
</gene>
<evidence type="ECO:0000256" key="2">
    <source>
        <dbReference type="ARBA" id="ARBA00022692"/>
    </source>
</evidence>
<dbReference type="PANTHER" id="PTHR24221:SF654">
    <property type="entry name" value="ATP-BINDING CASSETTE SUB-FAMILY B MEMBER 6"/>
    <property type="match status" value="1"/>
</dbReference>
<dbReference type="GO" id="GO:0034040">
    <property type="term" value="F:ATPase-coupled lipid transmembrane transporter activity"/>
    <property type="evidence" value="ECO:0007669"/>
    <property type="project" value="TreeGrafter"/>
</dbReference>
<dbReference type="RefSeq" id="WP_132008571.1">
    <property type="nucleotide sequence ID" value="NZ_JBHUNN010000002.1"/>
</dbReference>
<dbReference type="AlphaFoldDB" id="A0A4R2GT47"/>
<evidence type="ECO:0000256" key="4">
    <source>
        <dbReference type="ARBA" id="ARBA00023136"/>
    </source>
</evidence>
<dbReference type="InterPro" id="IPR027417">
    <property type="entry name" value="P-loop_NTPase"/>
</dbReference>
<keyword evidence="8" id="KW-1185">Reference proteome</keyword>
<proteinExistence type="predicted"/>
<dbReference type="Proteomes" id="UP000294881">
    <property type="component" value="Unassembled WGS sequence"/>
</dbReference>
<evidence type="ECO:0000256" key="5">
    <source>
        <dbReference type="SAM" id="Phobius"/>
    </source>
</evidence>
<feature type="domain" description="ABC transmembrane type-1" evidence="6">
    <location>
        <begin position="93"/>
        <end position="325"/>
    </location>
</feature>
<comment type="subcellular location">
    <subcellularLocation>
        <location evidence="1">Cell membrane</location>
        <topology evidence="1">Multi-pass membrane protein</topology>
    </subcellularLocation>
</comment>
<dbReference type="Gene3D" id="3.40.50.300">
    <property type="entry name" value="P-loop containing nucleotide triphosphate hydrolases"/>
    <property type="match status" value="2"/>
</dbReference>
<dbReference type="PROSITE" id="PS50929">
    <property type="entry name" value="ABC_TM1F"/>
    <property type="match status" value="1"/>
</dbReference>
<dbReference type="Gene3D" id="1.20.1560.10">
    <property type="entry name" value="ABC transporter type 1, transmembrane domain"/>
    <property type="match status" value="1"/>
</dbReference>
<dbReference type="SUPFAM" id="SSF90123">
    <property type="entry name" value="ABC transporter transmembrane region"/>
    <property type="match status" value="1"/>
</dbReference>
<organism evidence="7 8">
    <name type="scientific">Camelimonas lactis</name>
    <dbReference type="NCBI Taxonomy" id="659006"/>
    <lineage>
        <taxon>Bacteria</taxon>
        <taxon>Pseudomonadati</taxon>
        <taxon>Pseudomonadota</taxon>
        <taxon>Alphaproteobacteria</taxon>
        <taxon>Hyphomicrobiales</taxon>
        <taxon>Chelatococcaceae</taxon>
        <taxon>Camelimonas</taxon>
    </lineage>
</organism>
<comment type="caution">
    <text evidence="7">The sequence shown here is derived from an EMBL/GenBank/DDBJ whole genome shotgun (WGS) entry which is preliminary data.</text>
</comment>
<feature type="transmembrane region" description="Helical" evidence="5">
    <location>
        <begin position="15"/>
        <end position="34"/>
    </location>
</feature>
<feature type="transmembrane region" description="Helical" evidence="5">
    <location>
        <begin position="87"/>
        <end position="113"/>
    </location>
</feature>
<evidence type="ECO:0000256" key="3">
    <source>
        <dbReference type="ARBA" id="ARBA00022989"/>
    </source>
</evidence>
<evidence type="ECO:0000259" key="6">
    <source>
        <dbReference type="PROSITE" id="PS50929"/>
    </source>
</evidence>
<dbReference type="InterPro" id="IPR036640">
    <property type="entry name" value="ABC1_TM_sf"/>
</dbReference>
<dbReference type="InterPro" id="IPR039421">
    <property type="entry name" value="Type_1_exporter"/>
</dbReference>
<accession>A0A4R2GT47</accession>
<dbReference type="OrthoDB" id="9760920at2"/>
<sequence>MERNPIRFVWQNSRLLHVAALLALLAMAPVNWLLLELPRILVDDAVLGVAFRDRSIASFLPLSIPLPERMFQSELRLFQGLALERNAYFIAGCVAVLGLLAIRSLLISLVAALRSVIARRLASLLRLRLFRRIAGSRGMTQDDADEAARLSGGGLSAIAWFFGDAVIVPVMALSQLAIVLAFGVHVGVHSGAMLLGLTIANVIVILWVARSEALLAEEARRRERTMTRATRAAASRAVAIQLHGAFDVEEGYFRSLLTRLDALWRPLARKVSLASAARAFLRECGPLLMITWGCWWVMQGDLTLGGMVSLVFASVLLQRPVNALVAWRRERDRARAVLGEIARANGALAARRPRETQPLTSDVLAAPLSAEGVAAFDPVSGLRVSGVSLDIPLPAHVALIGDSGSGAEVFAGLLGGAYDATAGSIRIGERPLQSIAGPTRPKFIAYAGGAPIILAGTVLENLQYGCAEWSAGGGFVHGPDRATIEEAVRVAGLDDAVYALGLAATVENGDDPQTAARVIAARRAVREELERAGAAALVDPFDPAAYNMHATVAENLMFGLPVGDTFGEANLAAHPFVRAVLAAENLGRPLENMGLAIARSMLEMFEGVPEGHPLFRQFSFFHYGERGAYEELRDRHAGDLRPRGAVAARDRDLLVNLAFRYVESRHRLGLLDDSLKQRIVQARAVFRELLPRGLEAAVAFYRPDEICRAASLADNLLFGRVAHNIAGAEEKVQGVIAATLRQTGLDDLVVSLGLSARISANDMRAMAGRENQLDLARCLARRPDMLVAAGVTENLSPSQAAALLNRLRMWLDGRSLFITMRDAELAENMRMVWFARGGLTRSGAPTGVENGENPA</sequence>
<dbReference type="EMBL" id="SLWL01000011">
    <property type="protein sequence ID" value="TCO11830.1"/>
    <property type="molecule type" value="Genomic_DNA"/>
</dbReference>
<feature type="transmembrane region" description="Helical" evidence="5">
    <location>
        <begin position="158"/>
        <end position="182"/>
    </location>
</feature>
<dbReference type="PANTHER" id="PTHR24221">
    <property type="entry name" value="ATP-BINDING CASSETTE SUB-FAMILY B"/>
    <property type="match status" value="1"/>
</dbReference>
<evidence type="ECO:0000256" key="1">
    <source>
        <dbReference type="ARBA" id="ARBA00004651"/>
    </source>
</evidence>
<dbReference type="GO" id="GO:0140359">
    <property type="term" value="F:ABC-type transporter activity"/>
    <property type="evidence" value="ECO:0007669"/>
    <property type="project" value="InterPro"/>
</dbReference>
<protein>
    <submittedName>
        <fullName evidence="7">ABC-type multidrug transport system fused ATPase/permease subunit</fullName>
    </submittedName>
</protein>
<dbReference type="SUPFAM" id="SSF52540">
    <property type="entry name" value="P-loop containing nucleoside triphosphate hydrolases"/>
    <property type="match status" value="1"/>
</dbReference>
<reference evidence="7 8" key="1">
    <citation type="submission" date="2019-03" db="EMBL/GenBank/DDBJ databases">
        <title>Genomic Encyclopedia of Type Strains, Phase IV (KMG-IV): sequencing the most valuable type-strain genomes for metagenomic binning, comparative biology and taxonomic classification.</title>
        <authorList>
            <person name="Goeker M."/>
        </authorList>
    </citation>
    <scope>NUCLEOTIDE SEQUENCE [LARGE SCALE GENOMIC DNA]</scope>
    <source>
        <strain evidence="7 8">DSM 22958</strain>
    </source>
</reference>
<keyword evidence="4 5" id="KW-0472">Membrane</keyword>
<keyword evidence="2 5" id="KW-0812">Transmembrane</keyword>
<dbReference type="GO" id="GO:0005524">
    <property type="term" value="F:ATP binding"/>
    <property type="evidence" value="ECO:0007669"/>
    <property type="project" value="InterPro"/>
</dbReference>
<dbReference type="InterPro" id="IPR011527">
    <property type="entry name" value="ABC1_TM_dom"/>
</dbReference>
<feature type="transmembrane region" description="Helical" evidence="5">
    <location>
        <begin position="188"/>
        <end position="209"/>
    </location>
</feature>
<dbReference type="GO" id="GO:0005886">
    <property type="term" value="C:plasma membrane"/>
    <property type="evidence" value="ECO:0007669"/>
    <property type="project" value="UniProtKB-SubCell"/>
</dbReference>
<evidence type="ECO:0000313" key="8">
    <source>
        <dbReference type="Proteomes" id="UP000294881"/>
    </source>
</evidence>
<keyword evidence="3 5" id="KW-1133">Transmembrane helix</keyword>
<name>A0A4R2GT47_9HYPH</name>